<accession>A0A6H0WM07</accession>
<proteinExistence type="inferred from homology"/>
<keyword evidence="1 5" id="KW-0328">Glycosyltransferase</keyword>
<dbReference type="InterPro" id="IPR034714">
    <property type="entry name" value="TagA_TarA"/>
</dbReference>
<evidence type="ECO:0000256" key="3">
    <source>
        <dbReference type="ARBA" id="ARBA00022944"/>
    </source>
</evidence>
<keyword evidence="7" id="KW-1185">Reference proteome</keyword>
<dbReference type="UniPathway" id="UPA00632"/>
<evidence type="ECO:0000256" key="2">
    <source>
        <dbReference type="ARBA" id="ARBA00022679"/>
    </source>
</evidence>
<organism evidence="6 7">
    <name type="scientific">Bacillus tequilensis</name>
    <dbReference type="NCBI Taxonomy" id="227866"/>
    <lineage>
        <taxon>Bacteria</taxon>
        <taxon>Bacillati</taxon>
        <taxon>Bacillota</taxon>
        <taxon>Bacilli</taxon>
        <taxon>Bacillales</taxon>
        <taxon>Bacillaceae</taxon>
        <taxon>Bacillus</taxon>
    </lineage>
</organism>
<keyword evidence="4 5" id="KW-0961">Cell wall biogenesis/degradation</keyword>
<keyword evidence="3 5" id="KW-0777">Teichoic acid biosynthesis</keyword>
<dbReference type="AlphaFoldDB" id="A0A6H0WM07"/>
<comment type="catalytic activity">
    <reaction evidence="5">
        <text>UDP-N-acetyl-alpha-D-mannosamine + N-acetyl-alpha-D-glucosaminyl-di-trans,octa-cis-undecaprenyl diphosphate = N-acetyl-beta-D-mannosaminyl-(1-&gt;4)-N-acetyl-alpha-D-glucosaminyl di-trans,octa-cis-undecaprenyl diphosphate + UDP + H(+)</text>
        <dbReference type="Rhea" id="RHEA:16053"/>
        <dbReference type="ChEBI" id="CHEBI:15378"/>
        <dbReference type="ChEBI" id="CHEBI:58223"/>
        <dbReference type="ChEBI" id="CHEBI:62959"/>
        <dbReference type="ChEBI" id="CHEBI:68623"/>
        <dbReference type="ChEBI" id="CHEBI:132210"/>
        <dbReference type="EC" id="2.4.1.187"/>
    </reaction>
</comment>
<comment type="similarity">
    <text evidence="5">Belongs to the glycosyltransferase 26 family. TagA/TarA subfamily.</text>
</comment>
<comment type="function">
    <text evidence="5">Catalyzes the conversion of GlcNAc-PP-undecaprenol into ManNAc-GlcNAc-PP-undecaprenol, the first committed lipid intermediate in the de novo synthesis of teichoic acid.</text>
</comment>
<evidence type="ECO:0000313" key="6">
    <source>
        <dbReference type="EMBL" id="QIW81602.1"/>
    </source>
</evidence>
<evidence type="ECO:0000313" key="7">
    <source>
        <dbReference type="Proteomes" id="UP000501914"/>
    </source>
</evidence>
<name>A0A6H0WM07_9BACI</name>
<comment type="pathway">
    <text evidence="5">Cell wall biogenesis; teichoic acid biosynthesis.</text>
</comment>
<sequence length="257" mass="28954">MQTKSINHLDFVNSDLPSFLSHLENSYIDKSKGAFIVTANPEIGYAAMCDPSYKQVISSADFILPDGIGVVMVSRLINKKLQSRIAGYDLFISLLQQADKKHKRVYFYGASDEVVKATVDGVSQKYPNVVIAGHSNGYIQDKKKIALDIAKTKPDMVFVALGFPNQENFISQYQHLFPKAVCVGLGGSFDVFSGKVKRAPNFFIKLNLEWFYRILTNPSRLKRALSIPKYVLAVFKHERLFNKPDYSNQIKDETSNL</sequence>
<dbReference type="NCBIfam" id="TIGR00696">
    <property type="entry name" value="wecG_tagA_cpsF"/>
    <property type="match status" value="1"/>
</dbReference>
<dbReference type="Proteomes" id="UP000501914">
    <property type="component" value="Chromosome"/>
</dbReference>
<keyword evidence="2 5" id="KW-0808">Transferase</keyword>
<reference evidence="6 7" key="1">
    <citation type="submission" date="2020-02" db="EMBL/GenBank/DDBJ databases">
        <title>Genome sequencing, annotation and comparative genomic analysis of Bacillus tequilensis EA-CB0015, an effective biological control agent against Pseudocercospora fijiensis in banana plants.</title>
        <authorList>
            <person name="Cuellar-Gaviria T.Z."/>
            <person name="Ju K.-S."/>
            <person name="Villegas-Escobar V."/>
        </authorList>
    </citation>
    <scope>NUCLEOTIDE SEQUENCE [LARGE SCALE GENOMIC DNA]</scope>
    <source>
        <strain evidence="6 7">EA-CB0015</strain>
    </source>
</reference>
<dbReference type="EC" id="2.4.1.187" evidence="5"/>
<dbReference type="PANTHER" id="PTHR34136:SF1">
    <property type="entry name" value="UDP-N-ACETYL-D-MANNOSAMINURONIC ACID TRANSFERASE"/>
    <property type="match status" value="1"/>
</dbReference>
<dbReference type="GO" id="GO:0071555">
    <property type="term" value="P:cell wall organization"/>
    <property type="evidence" value="ECO:0007669"/>
    <property type="project" value="UniProtKB-KW"/>
</dbReference>
<dbReference type="CDD" id="cd06533">
    <property type="entry name" value="Glyco_transf_WecG_TagA"/>
    <property type="match status" value="1"/>
</dbReference>
<dbReference type="RefSeq" id="WP_167873467.1">
    <property type="nucleotide sequence ID" value="NZ_CP048852.1"/>
</dbReference>
<dbReference type="InterPro" id="IPR004629">
    <property type="entry name" value="WecG_TagA_CpsF"/>
</dbReference>
<dbReference type="KEGG" id="bteq:G4P54_18360"/>
<evidence type="ECO:0000256" key="1">
    <source>
        <dbReference type="ARBA" id="ARBA00022676"/>
    </source>
</evidence>
<evidence type="ECO:0000256" key="4">
    <source>
        <dbReference type="ARBA" id="ARBA00023316"/>
    </source>
</evidence>
<dbReference type="GO" id="GO:0019350">
    <property type="term" value="P:teichoic acid biosynthetic process"/>
    <property type="evidence" value="ECO:0007669"/>
    <property type="project" value="UniProtKB-UniRule"/>
</dbReference>
<dbReference type="Pfam" id="PF03808">
    <property type="entry name" value="Glyco_tran_WecG"/>
    <property type="match status" value="1"/>
</dbReference>
<gene>
    <name evidence="6" type="ORF">G4P54_18360</name>
</gene>
<dbReference type="EMBL" id="CP048852">
    <property type="protein sequence ID" value="QIW81602.1"/>
    <property type="molecule type" value="Genomic_DNA"/>
</dbReference>
<protein>
    <recommendedName>
        <fullName evidence="5">N-acetylglucosaminyldiphosphoundecaprenol N-acetyl-beta-D-mannosaminyltransferase</fullName>
        <ecNumber evidence="5">2.4.1.187</ecNumber>
    </recommendedName>
    <alternativeName>
        <fullName evidence="5">N-acetylmannosaminyltransferase</fullName>
    </alternativeName>
    <alternativeName>
        <fullName evidence="5">UDP-N-acetylmannosamine transferase</fullName>
    </alternativeName>
    <alternativeName>
        <fullName evidence="5">UDP-N-acetylmannosamine:N-acetylglucosaminyl pyrophosphorylundecaprenol N-acetylmannosaminyltransferase</fullName>
    </alternativeName>
</protein>
<evidence type="ECO:0000256" key="5">
    <source>
        <dbReference type="HAMAP-Rule" id="MF_02070"/>
    </source>
</evidence>
<dbReference type="HAMAP" id="MF_02070">
    <property type="entry name" value="TagA_TarA"/>
    <property type="match status" value="1"/>
</dbReference>
<dbReference type="PANTHER" id="PTHR34136">
    <property type="match status" value="1"/>
</dbReference>
<dbReference type="GO" id="GO:0047244">
    <property type="term" value="F:N-acetylglucosaminyldiphosphoundecaprenol N-acetyl-beta-D-mannosaminyltransferase activity"/>
    <property type="evidence" value="ECO:0007669"/>
    <property type="project" value="UniProtKB-UniRule"/>
</dbReference>